<feature type="chain" id="PRO_5026937520" evidence="1">
    <location>
        <begin position="24"/>
        <end position="195"/>
    </location>
</feature>
<dbReference type="InterPro" id="IPR025961">
    <property type="entry name" value="Metal_resist"/>
</dbReference>
<evidence type="ECO:0000256" key="1">
    <source>
        <dbReference type="SAM" id="SignalP"/>
    </source>
</evidence>
<dbReference type="OrthoDB" id="5471872at2"/>
<dbReference type="Pfam" id="PF13801">
    <property type="entry name" value="Metal_resist"/>
    <property type="match status" value="1"/>
</dbReference>
<evidence type="ECO:0000313" key="3">
    <source>
        <dbReference type="Proteomes" id="UP000434052"/>
    </source>
</evidence>
<keyword evidence="1" id="KW-0732">Signal</keyword>
<organism evidence="2 3">
    <name type="scientific">Oceanidesulfovibrio marinus</name>
    <dbReference type="NCBI Taxonomy" id="370038"/>
    <lineage>
        <taxon>Bacteria</taxon>
        <taxon>Pseudomonadati</taxon>
        <taxon>Thermodesulfobacteriota</taxon>
        <taxon>Desulfovibrionia</taxon>
        <taxon>Desulfovibrionales</taxon>
        <taxon>Desulfovibrionaceae</taxon>
        <taxon>Oceanidesulfovibrio</taxon>
    </lineage>
</organism>
<dbReference type="AlphaFoldDB" id="A0A6P1ZJI8"/>
<dbReference type="RefSeq" id="WP_144234102.1">
    <property type="nucleotide sequence ID" value="NZ_QMIF01000002.1"/>
</dbReference>
<dbReference type="EMBL" id="QMIF01000002">
    <property type="protein sequence ID" value="TVM35772.1"/>
    <property type="molecule type" value="Genomic_DNA"/>
</dbReference>
<proteinExistence type="predicted"/>
<dbReference type="Gene3D" id="1.20.120.1490">
    <property type="match status" value="1"/>
</dbReference>
<evidence type="ECO:0000313" key="2">
    <source>
        <dbReference type="EMBL" id="TVM35772.1"/>
    </source>
</evidence>
<dbReference type="Proteomes" id="UP000434052">
    <property type="component" value="Unassembled WGS sequence"/>
</dbReference>
<gene>
    <name evidence="2" type="ORF">DQK91_03665</name>
</gene>
<comment type="caution">
    <text evidence="2">The sequence shown here is derived from an EMBL/GenBank/DDBJ whole genome shotgun (WGS) entry which is preliminary data.</text>
</comment>
<reference evidence="2 3" key="1">
    <citation type="submission" date="2018-06" db="EMBL/GenBank/DDBJ databases">
        <title>Complete genome of Desulfovibrio marinus P48SEP.</title>
        <authorList>
            <person name="Crispim J.S."/>
            <person name="Vidigal P.M.P."/>
            <person name="Silva L.C.F."/>
            <person name="Araujo L.C."/>
            <person name="Laguardia C.N."/>
            <person name="Dias R.S."/>
            <person name="Sousa M.P."/>
            <person name="Paula S.O."/>
            <person name="Silva C."/>
        </authorList>
    </citation>
    <scope>NUCLEOTIDE SEQUENCE [LARGE SCALE GENOMIC DNA]</scope>
    <source>
        <strain evidence="2 3">P48SEP</strain>
    </source>
</reference>
<sequence>MRRTLFIPLAIMAILVVAAVAQAQPDQTPPAVQQYGCPYAKGTAAGPLSPEKQEAVQKAFDEFQDKMEPLRDDMWAYHTELDALSQAGADQKTITDLVEKMREVRKQMYAQRTDLRAKLDAIGVPGGFGRGCGGPGFGPGMMGQRGGCGGYGPGMMGSRGGPGMRGPHHGRGGGYGMMGPRGGCGGYGPGGCGAY</sequence>
<accession>A0A6P1ZJI8</accession>
<feature type="signal peptide" evidence="1">
    <location>
        <begin position="1"/>
        <end position="23"/>
    </location>
</feature>
<protein>
    <submittedName>
        <fullName evidence="2">Zinc resistance-associated protein</fullName>
    </submittedName>
</protein>
<name>A0A6P1ZJI8_9BACT</name>